<evidence type="ECO:0000256" key="5">
    <source>
        <dbReference type="ARBA" id="ARBA00022801"/>
    </source>
</evidence>
<evidence type="ECO:0000256" key="9">
    <source>
        <dbReference type="PROSITE-ProRule" id="PRU01256"/>
    </source>
</evidence>
<keyword evidence="10" id="KW-0539">Nucleus</keyword>
<dbReference type="GeneID" id="17090841"/>
<keyword evidence="10" id="KW-0464">Manganese</keyword>
<comment type="similarity">
    <text evidence="10">Belongs to the FAN1 family.</text>
</comment>
<evidence type="ECO:0000256" key="4">
    <source>
        <dbReference type="ARBA" id="ARBA00022771"/>
    </source>
</evidence>
<dbReference type="OrthoDB" id="2339at2759"/>
<dbReference type="EMBL" id="KB454487">
    <property type="protein sequence ID" value="EME32249.1"/>
    <property type="molecule type" value="Genomic_DNA"/>
</dbReference>
<accession>M2Y8T1</accession>
<comment type="cofactor">
    <cofactor evidence="10">
        <name>Mg(2+)</name>
        <dbReference type="ChEBI" id="CHEBI:18420"/>
    </cofactor>
    <cofactor evidence="10">
        <name>Mn(2+)</name>
        <dbReference type="ChEBI" id="CHEBI:29035"/>
    </cofactor>
</comment>
<dbReference type="InterPro" id="IPR006642">
    <property type="entry name" value="Rad18_UBZ4"/>
</dbReference>
<keyword evidence="1 10" id="KW-0540">Nuclease</keyword>
<evidence type="ECO:0000256" key="3">
    <source>
        <dbReference type="ARBA" id="ARBA00022763"/>
    </source>
</evidence>
<evidence type="ECO:0000256" key="2">
    <source>
        <dbReference type="ARBA" id="ARBA00022723"/>
    </source>
</evidence>
<dbReference type="eggNOG" id="KOG2143">
    <property type="taxonomic scope" value="Eukaryota"/>
</dbReference>
<evidence type="ECO:0000256" key="10">
    <source>
        <dbReference type="RuleBase" id="RU365033"/>
    </source>
</evidence>
<dbReference type="GO" id="GO:0036297">
    <property type="term" value="P:interstrand cross-link repair"/>
    <property type="evidence" value="ECO:0007669"/>
    <property type="project" value="InterPro"/>
</dbReference>
<evidence type="ECO:0000256" key="11">
    <source>
        <dbReference type="SAM" id="MobiDB-lite"/>
    </source>
</evidence>
<dbReference type="STRING" id="130081.M2Y8T1"/>
<sequence>MPWKQQRTLTDVLRHAKVRSLSFRCANGSPSKVVSCPSCSRPISASHINDHLDRCLQVNVETSTKNALEVYSEEVEASIQRCQCKENFSGGDGSLKTSSVPKDPEVDREDSESPNNEKLSVQMTVFKHILSYSLFNYSELLTEDEKQVAQQVYTLPLRLQNLFRNILSRKSKSWHSIREFSNLRYNDSYYSEDDFYLLQNLALIQPFHFQFFCHLAETLDILSLLNVKELKQAFRLMFFRNVDYKGKEKLVSDLCKYLSQEAVIYGIQRKLNGHSPRKDCWSYILSQLGYVFRVPDEIAILFDNLCRLCCIQSFPETPLILLAAMDKLKFPRYICSCTRPIFLSRDAFLEFTQAEREEEIFTAALDSGLEDTVVEISSKAHIMLENYRQAFIDKESVKGELSLPSLEQVVHPVFKVFSGLWIFCNICWHSIVFLERRKDFETSIRRLFLLLEFKEMCSHRRGRYWNRLSLDILHSGGCVLDALKACKQALEDEHLNDGERVTIARRAARLIRIARRKGELENSSILIRELRKLLSYSFLNNHIRHWHSLPEDVIVGRPVSWSKYRRNQFFGYNDQLLSVEELCLEHYALQGWNGIHCEGSLMNTLFGIFFWNILFMDISDVFQNEYQRAPLDLGTEAFYNSRSSAVEQRLLEIRHYDKKDIFREVLTVFQEHGFEECVGVNWLILGSMETLALVASLIPSPVLAGCFEKLSKNYKYWSGGQPDLFLWRELPEEQVKFVEVKGPSDKLSERQHFWICLLLSFGANASVAKVRPEH</sequence>
<dbReference type="Proteomes" id="UP000030680">
    <property type="component" value="Unassembled WGS sequence"/>
</dbReference>
<dbReference type="PANTHER" id="PTHR15749">
    <property type="entry name" value="FANCONI-ASSOCIATED NUCLEASE 1"/>
    <property type="match status" value="1"/>
</dbReference>
<organism evidence="13 14">
    <name type="scientific">Galdieria sulphuraria</name>
    <name type="common">Red alga</name>
    <dbReference type="NCBI Taxonomy" id="130081"/>
    <lineage>
        <taxon>Eukaryota</taxon>
        <taxon>Rhodophyta</taxon>
        <taxon>Bangiophyceae</taxon>
        <taxon>Galdieriales</taxon>
        <taxon>Galdieriaceae</taxon>
        <taxon>Galdieria</taxon>
    </lineage>
</organism>
<reference evidence="14" key="1">
    <citation type="journal article" date="2013" name="Science">
        <title>Gene transfer from bacteria and archaea facilitated evolution of an extremophilic eukaryote.</title>
        <authorList>
            <person name="Schonknecht G."/>
            <person name="Chen W.H."/>
            <person name="Ternes C.M."/>
            <person name="Barbier G.G."/>
            <person name="Shrestha R.P."/>
            <person name="Stanke M."/>
            <person name="Brautigam A."/>
            <person name="Baker B.J."/>
            <person name="Banfield J.F."/>
            <person name="Garavito R.M."/>
            <person name="Carr K."/>
            <person name="Wilkerson C."/>
            <person name="Rensing S.A."/>
            <person name="Gagneul D."/>
            <person name="Dickenson N.E."/>
            <person name="Oesterhelt C."/>
            <person name="Lercher M.J."/>
            <person name="Weber A.P."/>
        </authorList>
    </citation>
    <scope>NUCLEOTIDE SEQUENCE [LARGE SCALE GENOMIC DNA]</scope>
    <source>
        <strain evidence="14">074W</strain>
    </source>
</reference>
<keyword evidence="14" id="KW-1185">Reference proteome</keyword>
<gene>
    <name evidence="13" type="ORF">Gasu_06580</name>
</gene>
<comment type="subcellular location">
    <subcellularLocation>
        <location evidence="10">Nucleus</location>
    </subcellularLocation>
</comment>
<evidence type="ECO:0000256" key="6">
    <source>
        <dbReference type="ARBA" id="ARBA00022833"/>
    </source>
</evidence>
<dbReference type="PANTHER" id="PTHR15749:SF4">
    <property type="entry name" value="FANCONI-ASSOCIATED NUCLEASE 1"/>
    <property type="match status" value="1"/>
</dbReference>
<dbReference type="GO" id="GO:0005634">
    <property type="term" value="C:nucleus"/>
    <property type="evidence" value="ECO:0007669"/>
    <property type="project" value="UniProtKB-SubCell"/>
</dbReference>
<dbReference type="KEGG" id="gsl:Gasu_06580"/>
<dbReference type="Pfam" id="PF08774">
    <property type="entry name" value="VRR_NUC"/>
    <property type="match status" value="1"/>
</dbReference>
<dbReference type="PROSITE" id="PS51908">
    <property type="entry name" value="ZF_UBZ4"/>
    <property type="match status" value="1"/>
</dbReference>
<dbReference type="EC" id="3.1.4.1" evidence="10"/>
<dbReference type="CDD" id="cd22326">
    <property type="entry name" value="FAN1-like"/>
    <property type="match status" value="1"/>
</dbReference>
<dbReference type="GO" id="GO:0008409">
    <property type="term" value="F:5'-3' exonuclease activity"/>
    <property type="evidence" value="ECO:0007669"/>
    <property type="project" value="TreeGrafter"/>
</dbReference>
<evidence type="ECO:0000256" key="8">
    <source>
        <dbReference type="ARBA" id="ARBA00023204"/>
    </source>
</evidence>
<dbReference type="GO" id="GO:0017108">
    <property type="term" value="F:5'-flap endonuclease activity"/>
    <property type="evidence" value="ECO:0007669"/>
    <property type="project" value="TreeGrafter"/>
</dbReference>
<evidence type="ECO:0000259" key="12">
    <source>
        <dbReference type="PROSITE" id="PS51908"/>
    </source>
</evidence>
<keyword evidence="6" id="KW-0862">Zinc</keyword>
<feature type="region of interest" description="Disordered" evidence="11">
    <location>
        <begin position="90"/>
        <end position="117"/>
    </location>
</feature>
<dbReference type="InterPro" id="IPR049132">
    <property type="entry name" value="FAN1-like_euk"/>
</dbReference>
<dbReference type="InterPro" id="IPR014883">
    <property type="entry name" value="VRR_NUC"/>
</dbReference>
<dbReference type="InterPro" id="IPR033315">
    <property type="entry name" value="Fan1-like"/>
</dbReference>
<keyword evidence="3 9" id="KW-0227">DNA damage</keyword>
<evidence type="ECO:0000256" key="1">
    <source>
        <dbReference type="ARBA" id="ARBA00022722"/>
    </source>
</evidence>
<dbReference type="RefSeq" id="XP_005708769.1">
    <property type="nucleotide sequence ID" value="XM_005708712.1"/>
</dbReference>
<keyword evidence="2 10" id="KW-0479">Metal-binding</keyword>
<comment type="catalytic activity">
    <reaction evidence="10">
        <text>Hydrolytically removes 5'-nucleotides successively from the 3'-hydroxy termini of 3'-hydroxy-terminated oligonucleotides.</text>
        <dbReference type="EC" id="3.1.4.1"/>
    </reaction>
</comment>
<dbReference type="AlphaFoldDB" id="M2Y8T1"/>
<keyword evidence="8 9" id="KW-0234">DNA repair</keyword>
<comment type="function">
    <text evidence="10">Nuclease required for the repair of DNA interstrand cross-links (ICL). Acts as a 5'-3' exonuclease that anchors at a cut end of DNA and cleaves DNA successively at every third nucleotide, allowing to excise an ICL from one strand through flanking incisions.</text>
</comment>
<dbReference type="GO" id="GO:0008270">
    <property type="term" value="F:zinc ion binding"/>
    <property type="evidence" value="ECO:0007669"/>
    <property type="project" value="UniProtKB-KW"/>
</dbReference>
<dbReference type="Gramene" id="EME32249">
    <property type="protein sequence ID" value="EME32249"/>
    <property type="gene ID" value="Gasu_06580"/>
</dbReference>
<keyword evidence="7 10" id="KW-0460">Magnesium</keyword>
<name>M2Y8T1_GALSU</name>
<evidence type="ECO:0000313" key="14">
    <source>
        <dbReference type="Proteomes" id="UP000030680"/>
    </source>
</evidence>
<dbReference type="SMART" id="SM00990">
    <property type="entry name" value="VRR_NUC"/>
    <property type="match status" value="1"/>
</dbReference>
<dbReference type="GO" id="GO:0004528">
    <property type="term" value="F:phosphodiesterase I activity"/>
    <property type="evidence" value="ECO:0007669"/>
    <property type="project" value="UniProtKB-EC"/>
</dbReference>
<keyword evidence="5 10" id="KW-0378">Hydrolase</keyword>
<protein>
    <recommendedName>
        <fullName evidence="10">Fanconi-associated nuclease</fullName>
        <ecNumber evidence="10">3.1.4.1</ecNumber>
    </recommendedName>
</protein>
<keyword evidence="4 9" id="KW-0863">Zinc-finger</keyword>
<dbReference type="InterPro" id="IPR049126">
    <property type="entry name" value="FAN1-like_TPR"/>
</dbReference>
<dbReference type="SMART" id="SM00734">
    <property type="entry name" value="ZnF_Rad18"/>
    <property type="match status" value="1"/>
</dbReference>
<feature type="domain" description="UBZ4-type" evidence="12">
    <location>
        <begin position="33"/>
        <end position="60"/>
    </location>
</feature>
<dbReference type="GO" id="GO:0070336">
    <property type="term" value="F:flap-structured DNA binding"/>
    <property type="evidence" value="ECO:0007669"/>
    <property type="project" value="TreeGrafter"/>
</dbReference>
<evidence type="ECO:0000313" key="13">
    <source>
        <dbReference type="EMBL" id="EME32249.1"/>
    </source>
</evidence>
<evidence type="ECO:0000256" key="7">
    <source>
        <dbReference type="ARBA" id="ARBA00022842"/>
    </source>
</evidence>
<dbReference type="Gene3D" id="3.30.160.60">
    <property type="entry name" value="Classic Zinc Finger"/>
    <property type="match status" value="1"/>
</dbReference>
<dbReference type="Pfam" id="PF21170">
    <property type="entry name" value="FAN1_TPR"/>
    <property type="match status" value="1"/>
</dbReference>
<proteinExistence type="inferred from homology"/>